<evidence type="ECO:0000256" key="1">
    <source>
        <dbReference type="SAM" id="MobiDB-lite"/>
    </source>
</evidence>
<feature type="compositionally biased region" description="Low complexity" evidence="1">
    <location>
        <begin position="197"/>
        <end position="214"/>
    </location>
</feature>
<comment type="caution">
    <text evidence="3">The sequence shown here is derived from an EMBL/GenBank/DDBJ whole genome shotgun (WGS) entry which is preliminary data.</text>
</comment>
<feature type="compositionally biased region" description="Low complexity" evidence="1">
    <location>
        <begin position="233"/>
        <end position="254"/>
    </location>
</feature>
<dbReference type="Gene3D" id="6.10.250.1900">
    <property type="match status" value="1"/>
</dbReference>
<feature type="compositionally biased region" description="Basic residues" evidence="1">
    <location>
        <begin position="1"/>
        <end position="10"/>
    </location>
</feature>
<sequence>MAPIARRKKRDSSSVATPSSPIADTIHVGTPRAPTGSVTKEPATSPKSPFRRVVDGRITKPQKQALLDNLEVEMNQRTRKLRSQVNQQVHALKQRIEMRINRIPKKFWKMTMADLLALAEGRDVSSAVAGVGGLKKFVGDVRKLSRGQSEKVKDMPLTVPKKRTAQKPEVSPARPKMPPPPAPLPISANPMKLTDKSNLPPSSSPNESRSPTRSQSPAKVQKASGRARKAANSAPISRPTSRTTTRSSIETAATQASTGTKGTKSSQARSKTGATNDAKGLKRGNAGNGTGSNGSLKENRVAGVKKETAGKLATGRVLRSRK</sequence>
<dbReference type="InParanoid" id="A0A5J5F0S7"/>
<keyword evidence="4" id="KW-1185">Reference proteome</keyword>
<gene>
    <name evidence="3" type="ORF">FN846DRAFT_638595</name>
</gene>
<protein>
    <submittedName>
        <fullName evidence="3">Borealin N terminal-domain-containing protein</fullName>
    </submittedName>
</protein>
<feature type="region of interest" description="Disordered" evidence="1">
    <location>
        <begin position="146"/>
        <end position="322"/>
    </location>
</feature>
<organism evidence="3 4">
    <name type="scientific">Sphaerosporella brunnea</name>
    <dbReference type="NCBI Taxonomy" id="1250544"/>
    <lineage>
        <taxon>Eukaryota</taxon>
        <taxon>Fungi</taxon>
        <taxon>Dikarya</taxon>
        <taxon>Ascomycota</taxon>
        <taxon>Pezizomycotina</taxon>
        <taxon>Pezizomycetes</taxon>
        <taxon>Pezizales</taxon>
        <taxon>Pyronemataceae</taxon>
        <taxon>Sphaerosporella</taxon>
    </lineage>
</organism>
<evidence type="ECO:0000313" key="3">
    <source>
        <dbReference type="EMBL" id="KAA8909013.1"/>
    </source>
</evidence>
<dbReference type="OrthoDB" id="2392550at2759"/>
<proteinExistence type="predicted"/>
<feature type="domain" description="Borealin N-terminal" evidence="2">
    <location>
        <begin position="62"/>
        <end position="117"/>
    </location>
</feature>
<evidence type="ECO:0000259" key="2">
    <source>
        <dbReference type="Pfam" id="PF10444"/>
    </source>
</evidence>
<feature type="region of interest" description="Disordered" evidence="1">
    <location>
        <begin position="1"/>
        <end position="50"/>
    </location>
</feature>
<dbReference type="EMBL" id="VXIS01000062">
    <property type="protein sequence ID" value="KAA8909013.1"/>
    <property type="molecule type" value="Genomic_DNA"/>
</dbReference>
<reference evidence="3 4" key="1">
    <citation type="submission" date="2019-09" db="EMBL/GenBank/DDBJ databases">
        <title>Draft genome of the ectomycorrhizal ascomycete Sphaerosporella brunnea.</title>
        <authorList>
            <consortium name="DOE Joint Genome Institute"/>
            <person name="Benucci G.M."/>
            <person name="Marozzi G."/>
            <person name="Antonielli L."/>
            <person name="Sanchez S."/>
            <person name="Marco P."/>
            <person name="Wang X."/>
            <person name="Falini L.B."/>
            <person name="Barry K."/>
            <person name="Haridas S."/>
            <person name="Lipzen A."/>
            <person name="Labutti K."/>
            <person name="Grigoriev I.V."/>
            <person name="Murat C."/>
            <person name="Martin F."/>
            <person name="Albertini E."/>
            <person name="Donnini D."/>
            <person name="Bonito G."/>
        </authorList>
    </citation>
    <scope>NUCLEOTIDE SEQUENCE [LARGE SCALE GENOMIC DNA]</scope>
    <source>
        <strain evidence="3 4">Sb_GMNB300</strain>
    </source>
</reference>
<dbReference type="AlphaFoldDB" id="A0A5J5F0S7"/>
<feature type="compositionally biased region" description="Polar residues" evidence="1">
    <location>
        <begin position="13"/>
        <end position="22"/>
    </location>
</feature>
<feature type="compositionally biased region" description="Polar residues" evidence="1">
    <location>
        <begin position="255"/>
        <end position="275"/>
    </location>
</feature>
<dbReference type="Proteomes" id="UP000326924">
    <property type="component" value="Unassembled WGS sequence"/>
</dbReference>
<accession>A0A5J5F0S7</accession>
<feature type="compositionally biased region" description="Basic and acidic residues" evidence="1">
    <location>
        <begin position="297"/>
        <end position="309"/>
    </location>
</feature>
<name>A0A5J5F0S7_9PEZI</name>
<dbReference type="InterPro" id="IPR018851">
    <property type="entry name" value="Borealin_N"/>
</dbReference>
<evidence type="ECO:0000313" key="4">
    <source>
        <dbReference type="Proteomes" id="UP000326924"/>
    </source>
</evidence>
<feature type="compositionally biased region" description="Pro residues" evidence="1">
    <location>
        <begin position="175"/>
        <end position="184"/>
    </location>
</feature>
<dbReference type="Pfam" id="PF10444">
    <property type="entry name" value="Nbl1_Borealin_N"/>
    <property type="match status" value="1"/>
</dbReference>